<sequence length="126" mass="12854">MVPVSGGGGGATTNSETVQTQNMWPFSPHHNQQQSSQQQGTPSSQLHFMPRFNVPTGNSGGGGVEFEGGRGGAGGLQLGSSVYHQPSQHIGLAVSDSNLGMLAALNAYTRAAAGHFNVVNNSSSSS</sequence>
<organism evidence="2 3">
    <name type="scientific">Trifolium medium</name>
    <dbReference type="NCBI Taxonomy" id="97028"/>
    <lineage>
        <taxon>Eukaryota</taxon>
        <taxon>Viridiplantae</taxon>
        <taxon>Streptophyta</taxon>
        <taxon>Embryophyta</taxon>
        <taxon>Tracheophyta</taxon>
        <taxon>Spermatophyta</taxon>
        <taxon>Magnoliopsida</taxon>
        <taxon>eudicotyledons</taxon>
        <taxon>Gunneridae</taxon>
        <taxon>Pentapetalae</taxon>
        <taxon>rosids</taxon>
        <taxon>fabids</taxon>
        <taxon>Fabales</taxon>
        <taxon>Fabaceae</taxon>
        <taxon>Papilionoideae</taxon>
        <taxon>50 kb inversion clade</taxon>
        <taxon>NPAAA clade</taxon>
        <taxon>Hologalegina</taxon>
        <taxon>IRL clade</taxon>
        <taxon>Trifolieae</taxon>
        <taxon>Trifolium</taxon>
    </lineage>
</organism>
<feature type="region of interest" description="Disordered" evidence="1">
    <location>
        <begin position="1"/>
        <end position="71"/>
    </location>
</feature>
<evidence type="ECO:0000256" key="1">
    <source>
        <dbReference type="SAM" id="MobiDB-lite"/>
    </source>
</evidence>
<dbReference type="EMBL" id="LXQA010219493">
    <property type="protein sequence ID" value="MCI35028.1"/>
    <property type="molecule type" value="Genomic_DNA"/>
</dbReference>
<feature type="non-terminal residue" evidence="2">
    <location>
        <position position="126"/>
    </location>
</feature>
<evidence type="ECO:0000313" key="2">
    <source>
        <dbReference type="EMBL" id="MCI35028.1"/>
    </source>
</evidence>
<dbReference type="Proteomes" id="UP000265520">
    <property type="component" value="Unassembled WGS sequence"/>
</dbReference>
<dbReference type="AlphaFoldDB" id="A0A392REI0"/>
<protein>
    <submittedName>
        <fullName evidence="2">TCP family transcription factor-like protein</fullName>
    </submittedName>
</protein>
<comment type="caution">
    <text evidence="2">The sequence shown here is derived from an EMBL/GenBank/DDBJ whole genome shotgun (WGS) entry which is preliminary data.</text>
</comment>
<feature type="compositionally biased region" description="Gly residues" evidence="1">
    <location>
        <begin position="1"/>
        <end position="11"/>
    </location>
</feature>
<accession>A0A392REI0</accession>
<feature type="compositionally biased region" description="Gly residues" evidence="1">
    <location>
        <begin position="58"/>
        <end position="71"/>
    </location>
</feature>
<evidence type="ECO:0000313" key="3">
    <source>
        <dbReference type="Proteomes" id="UP000265520"/>
    </source>
</evidence>
<name>A0A392REI0_9FABA</name>
<proteinExistence type="predicted"/>
<reference evidence="2 3" key="1">
    <citation type="journal article" date="2018" name="Front. Plant Sci.">
        <title>Red Clover (Trifolium pratense) and Zigzag Clover (T. medium) - A Picture of Genomic Similarities and Differences.</title>
        <authorList>
            <person name="Dluhosova J."/>
            <person name="Istvanek J."/>
            <person name="Nedelnik J."/>
            <person name="Repkova J."/>
        </authorList>
    </citation>
    <scope>NUCLEOTIDE SEQUENCE [LARGE SCALE GENOMIC DNA]</scope>
    <source>
        <strain evidence="3">cv. 10/8</strain>
        <tissue evidence="2">Leaf</tissue>
    </source>
</reference>
<keyword evidence="3" id="KW-1185">Reference proteome</keyword>
<feature type="compositionally biased region" description="Polar residues" evidence="1">
    <location>
        <begin position="12"/>
        <end position="24"/>
    </location>
</feature>
<feature type="compositionally biased region" description="Low complexity" evidence="1">
    <location>
        <begin position="32"/>
        <end position="45"/>
    </location>
</feature>